<reference evidence="1" key="1">
    <citation type="submission" date="2015-05" db="EMBL/GenBank/DDBJ databases">
        <title>Permanent draft genome of Rhodopirellula islandicus K833.</title>
        <authorList>
            <person name="Kizina J."/>
            <person name="Richter M."/>
            <person name="Glockner F.O."/>
            <person name="Harder J."/>
        </authorList>
    </citation>
    <scope>NUCLEOTIDE SEQUENCE [LARGE SCALE GENOMIC DNA]</scope>
    <source>
        <strain evidence="1">K833</strain>
    </source>
</reference>
<protein>
    <submittedName>
        <fullName evidence="1">Uncharacterized protein</fullName>
    </submittedName>
</protein>
<comment type="caution">
    <text evidence="1">The sequence shown here is derived from an EMBL/GenBank/DDBJ whole genome shotgun (WGS) entry which is preliminary data.</text>
</comment>
<proteinExistence type="predicted"/>
<sequence>MPTHRNHNQIVCRKNKSLISQSLTNQLFHLRSQQAGVFGFVSLLLFQRTTGTNAQTAHMAMSHHSCQPA</sequence>
<organism evidence="1 2">
    <name type="scientific">Rhodopirellula islandica</name>
    <dbReference type="NCBI Taxonomy" id="595434"/>
    <lineage>
        <taxon>Bacteria</taxon>
        <taxon>Pseudomonadati</taxon>
        <taxon>Planctomycetota</taxon>
        <taxon>Planctomycetia</taxon>
        <taxon>Pirellulales</taxon>
        <taxon>Pirellulaceae</taxon>
        <taxon>Rhodopirellula</taxon>
    </lineage>
</organism>
<name>A0A0J1BIE9_RHOIS</name>
<dbReference type="PATRIC" id="fig|595434.4.peg.1491"/>
<gene>
    <name evidence="1" type="ORF">RISK_001557</name>
</gene>
<dbReference type="Proteomes" id="UP000036367">
    <property type="component" value="Unassembled WGS sequence"/>
</dbReference>
<keyword evidence="2" id="KW-1185">Reference proteome</keyword>
<accession>A0A0J1BIE9</accession>
<evidence type="ECO:0000313" key="2">
    <source>
        <dbReference type="Proteomes" id="UP000036367"/>
    </source>
</evidence>
<dbReference type="EMBL" id="LECT01000015">
    <property type="protein sequence ID" value="KLU06346.1"/>
    <property type="molecule type" value="Genomic_DNA"/>
</dbReference>
<dbReference type="AlphaFoldDB" id="A0A0J1BIE9"/>
<evidence type="ECO:0000313" key="1">
    <source>
        <dbReference type="EMBL" id="KLU06346.1"/>
    </source>
</evidence>